<proteinExistence type="predicted"/>
<dbReference type="Pfam" id="PF03009">
    <property type="entry name" value="GDPD"/>
    <property type="match status" value="1"/>
</dbReference>
<comment type="caution">
    <text evidence="4">The sequence shown here is derived from an EMBL/GenBank/DDBJ whole genome shotgun (WGS) entry which is preliminary data.</text>
</comment>
<evidence type="ECO:0000256" key="2">
    <source>
        <dbReference type="SAM" id="Phobius"/>
    </source>
</evidence>
<dbReference type="AlphaFoldDB" id="A0A940T0W9"/>
<name>A0A940T0W9_9MICO</name>
<dbReference type="EC" id="3.1.4.46" evidence="4"/>
<dbReference type="InterPro" id="IPR030395">
    <property type="entry name" value="GP_PDE_dom"/>
</dbReference>
<gene>
    <name evidence="4" type="ORF">JOF28_001512</name>
</gene>
<evidence type="ECO:0000256" key="1">
    <source>
        <dbReference type="SAM" id="MobiDB-lite"/>
    </source>
</evidence>
<dbReference type="PANTHER" id="PTHR46211:SF1">
    <property type="entry name" value="GLYCEROPHOSPHODIESTER PHOSPHODIESTERASE, CYTOPLASMIC"/>
    <property type="match status" value="1"/>
</dbReference>
<dbReference type="Gene3D" id="3.20.20.190">
    <property type="entry name" value="Phosphatidylinositol (PI) phosphodiesterase"/>
    <property type="match status" value="1"/>
</dbReference>
<keyword evidence="5" id="KW-1185">Reference proteome</keyword>
<keyword evidence="2" id="KW-0472">Membrane</keyword>
<dbReference type="InterPro" id="IPR017946">
    <property type="entry name" value="PLC-like_Pdiesterase_TIM-brl"/>
</dbReference>
<protein>
    <submittedName>
        <fullName evidence="4">Glycerophosphoryl diester phosphodiesterase</fullName>
        <ecNumber evidence="4">3.1.4.46</ecNumber>
    </submittedName>
</protein>
<dbReference type="PANTHER" id="PTHR46211">
    <property type="entry name" value="GLYCEROPHOSPHORYL DIESTER PHOSPHODIESTERASE"/>
    <property type="match status" value="1"/>
</dbReference>
<evidence type="ECO:0000313" key="5">
    <source>
        <dbReference type="Proteomes" id="UP000675163"/>
    </source>
</evidence>
<feature type="domain" description="GP-PDE" evidence="3">
    <location>
        <begin position="60"/>
        <end position="296"/>
    </location>
</feature>
<dbReference type="SUPFAM" id="SSF51695">
    <property type="entry name" value="PLC-like phosphodiesterases"/>
    <property type="match status" value="1"/>
</dbReference>
<keyword evidence="2" id="KW-1133">Transmembrane helix</keyword>
<dbReference type="PROSITE" id="PS51704">
    <property type="entry name" value="GP_PDE"/>
    <property type="match status" value="1"/>
</dbReference>
<dbReference type="Proteomes" id="UP000675163">
    <property type="component" value="Unassembled WGS sequence"/>
</dbReference>
<dbReference type="EMBL" id="JAFIDA010000001">
    <property type="protein sequence ID" value="MBP1326280.1"/>
    <property type="molecule type" value="Genomic_DNA"/>
</dbReference>
<dbReference type="RefSeq" id="WP_209705220.1">
    <property type="nucleotide sequence ID" value="NZ_JAFIDA010000001.1"/>
</dbReference>
<dbReference type="GO" id="GO:0008889">
    <property type="term" value="F:glycerophosphodiester phosphodiesterase activity"/>
    <property type="evidence" value="ECO:0007669"/>
    <property type="project" value="UniProtKB-EC"/>
</dbReference>
<reference evidence="4" key="1">
    <citation type="submission" date="2021-02" db="EMBL/GenBank/DDBJ databases">
        <title>Sequencing the genomes of 1000 actinobacteria strains.</title>
        <authorList>
            <person name="Klenk H.-P."/>
        </authorList>
    </citation>
    <scope>NUCLEOTIDE SEQUENCE</scope>
    <source>
        <strain evidence="4">DSM 22850</strain>
    </source>
</reference>
<keyword evidence="4" id="KW-0378">Hydrolase</keyword>
<feature type="transmembrane region" description="Helical" evidence="2">
    <location>
        <begin position="21"/>
        <end position="38"/>
    </location>
</feature>
<sequence>MRRADVRQATGQFGVHLGVRSGVIAGLIAAALVIMFGANPHAAAASTMQQHGALLREGAVSIVSHRGAAALAPENTLAAVRIGIAQQVDFVEADVQLTRDGVPVLMHDLTIDRTTNGIGEVGRYTLAQLRTLDAGSWFDPAYAGEQIPTLEEFLNELAPANVRALVELKGEWLPEQISAVTDQLQARYLVNRVALQSFEEDTLRGLQQVAPTFARVMLTREWDARIAAIAVELEVSAVGGRPKVLEQHPDLLTELRAAGIGLLVYTLNKEPLWDHAMERGIDLIVTDDPVHLEEWRGAREISQAEAAAAGEGAGDGSAGGEAKRAAARPTLVARPDEV</sequence>
<organism evidence="4 5">
    <name type="scientific">Leucobacter exalbidus</name>
    <dbReference type="NCBI Taxonomy" id="662960"/>
    <lineage>
        <taxon>Bacteria</taxon>
        <taxon>Bacillati</taxon>
        <taxon>Actinomycetota</taxon>
        <taxon>Actinomycetes</taxon>
        <taxon>Micrococcales</taxon>
        <taxon>Microbacteriaceae</taxon>
        <taxon>Leucobacter</taxon>
    </lineage>
</organism>
<accession>A0A940T0W9</accession>
<evidence type="ECO:0000259" key="3">
    <source>
        <dbReference type="PROSITE" id="PS51704"/>
    </source>
</evidence>
<dbReference type="GO" id="GO:0006629">
    <property type="term" value="P:lipid metabolic process"/>
    <property type="evidence" value="ECO:0007669"/>
    <property type="project" value="InterPro"/>
</dbReference>
<evidence type="ECO:0000313" key="4">
    <source>
        <dbReference type="EMBL" id="MBP1326280.1"/>
    </source>
</evidence>
<keyword evidence="2" id="KW-0812">Transmembrane</keyword>
<feature type="region of interest" description="Disordered" evidence="1">
    <location>
        <begin position="303"/>
        <end position="338"/>
    </location>
</feature>